<keyword evidence="1" id="KW-0732">Signal</keyword>
<dbReference type="RefSeq" id="WP_119674463.1">
    <property type="nucleotide sequence ID" value="NZ_BMOR01000007.1"/>
</dbReference>
<name>A0ABQ2J6G3_9DEIO</name>
<keyword evidence="3" id="KW-1185">Reference proteome</keyword>
<organism evidence="2 3">
    <name type="scientific">Deinococcus daejeonensis</name>
    <dbReference type="NCBI Taxonomy" id="1007098"/>
    <lineage>
        <taxon>Bacteria</taxon>
        <taxon>Thermotogati</taxon>
        <taxon>Deinococcota</taxon>
        <taxon>Deinococci</taxon>
        <taxon>Deinococcales</taxon>
        <taxon>Deinococcaceae</taxon>
        <taxon>Deinococcus</taxon>
    </lineage>
</organism>
<gene>
    <name evidence="2" type="ORF">GCM10010842_20710</name>
</gene>
<sequence length="167" mass="16868">MKKFLLTATLLVVAAPFAAPAALAQAQTQQAAPDGFSVLSAIYKAKGLTLTPAQIRDIMSNTKPSQLASLSRLLGMTPGALADVVAAGNTPVEPAVALRAVLEAATGKPVSLAAVQQLVRENPGAAQAVSTLSRLAELVNNPVAATRLANAAEAIANRPVTPRGGGN</sequence>
<protein>
    <submittedName>
        <fullName evidence="2">Uncharacterized protein</fullName>
    </submittedName>
</protein>
<evidence type="ECO:0000313" key="2">
    <source>
        <dbReference type="EMBL" id="GGN38139.1"/>
    </source>
</evidence>
<dbReference type="Proteomes" id="UP000645517">
    <property type="component" value="Unassembled WGS sequence"/>
</dbReference>
<feature type="signal peptide" evidence="1">
    <location>
        <begin position="1"/>
        <end position="21"/>
    </location>
</feature>
<comment type="caution">
    <text evidence="2">The sequence shown here is derived from an EMBL/GenBank/DDBJ whole genome shotgun (WGS) entry which is preliminary data.</text>
</comment>
<reference evidence="3" key="1">
    <citation type="journal article" date="2019" name="Int. J. Syst. Evol. Microbiol.">
        <title>The Global Catalogue of Microorganisms (GCM) 10K type strain sequencing project: providing services to taxonomists for standard genome sequencing and annotation.</title>
        <authorList>
            <consortium name="The Broad Institute Genomics Platform"/>
            <consortium name="The Broad Institute Genome Sequencing Center for Infectious Disease"/>
            <person name="Wu L."/>
            <person name="Ma J."/>
        </authorList>
    </citation>
    <scope>NUCLEOTIDE SEQUENCE [LARGE SCALE GENOMIC DNA]</scope>
    <source>
        <strain evidence="3">JCM 16918</strain>
    </source>
</reference>
<evidence type="ECO:0000313" key="3">
    <source>
        <dbReference type="Proteomes" id="UP000645517"/>
    </source>
</evidence>
<proteinExistence type="predicted"/>
<evidence type="ECO:0000256" key="1">
    <source>
        <dbReference type="SAM" id="SignalP"/>
    </source>
</evidence>
<feature type="chain" id="PRO_5046104641" evidence="1">
    <location>
        <begin position="22"/>
        <end position="167"/>
    </location>
</feature>
<accession>A0ABQ2J6G3</accession>
<dbReference type="EMBL" id="BMOR01000007">
    <property type="protein sequence ID" value="GGN38139.1"/>
    <property type="molecule type" value="Genomic_DNA"/>
</dbReference>